<evidence type="ECO:0000256" key="1">
    <source>
        <dbReference type="SAM" id="MobiDB-lite"/>
    </source>
</evidence>
<feature type="region of interest" description="Disordered" evidence="1">
    <location>
        <begin position="118"/>
        <end position="151"/>
    </location>
</feature>
<reference evidence="2 3" key="1">
    <citation type="submission" date="2022-12" db="EMBL/GenBank/DDBJ databases">
        <title>Chromosome-level genome assembly of true bugs.</title>
        <authorList>
            <person name="Ma L."/>
            <person name="Li H."/>
        </authorList>
    </citation>
    <scope>NUCLEOTIDE SEQUENCE [LARGE SCALE GENOMIC DNA]</scope>
    <source>
        <strain evidence="2">Lab_2022b</strain>
    </source>
</reference>
<organism evidence="2 3">
    <name type="scientific">Rhynocoris fuscipes</name>
    <dbReference type="NCBI Taxonomy" id="488301"/>
    <lineage>
        <taxon>Eukaryota</taxon>
        <taxon>Metazoa</taxon>
        <taxon>Ecdysozoa</taxon>
        <taxon>Arthropoda</taxon>
        <taxon>Hexapoda</taxon>
        <taxon>Insecta</taxon>
        <taxon>Pterygota</taxon>
        <taxon>Neoptera</taxon>
        <taxon>Paraneoptera</taxon>
        <taxon>Hemiptera</taxon>
        <taxon>Heteroptera</taxon>
        <taxon>Panheteroptera</taxon>
        <taxon>Cimicomorpha</taxon>
        <taxon>Reduviidae</taxon>
        <taxon>Harpactorinae</taxon>
        <taxon>Harpactorini</taxon>
        <taxon>Rhynocoris</taxon>
    </lineage>
</organism>
<evidence type="ECO:0000313" key="2">
    <source>
        <dbReference type="EMBL" id="KAK9497136.1"/>
    </source>
</evidence>
<dbReference type="EMBL" id="JAPXFL010000015">
    <property type="protein sequence ID" value="KAK9497136.1"/>
    <property type="molecule type" value="Genomic_DNA"/>
</dbReference>
<accession>A0AAW1CER4</accession>
<comment type="caution">
    <text evidence="2">The sequence shown here is derived from an EMBL/GenBank/DDBJ whole genome shotgun (WGS) entry which is preliminary data.</text>
</comment>
<dbReference type="Proteomes" id="UP001461498">
    <property type="component" value="Unassembled WGS sequence"/>
</dbReference>
<evidence type="ECO:0000313" key="3">
    <source>
        <dbReference type="Proteomes" id="UP001461498"/>
    </source>
</evidence>
<protein>
    <submittedName>
        <fullName evidence="2">Uncharacterized protein</fullName>
    </submittedName>
</protein>
<proteinExistence type="predicted"/>
<sequence>MENSAYVTNPLQPSTLVVFSQSGSGPDALALQRNYNRGEDSSNSRAGFGLRLMESCYPGLPATHLLHLQPHLFQTAASAAAVPFSVNSTSASGPSSSAFGPPPLKSLKLERLLSPITVSISPSPTDELTQRNSNTPASDLSSPLDQPHHQS</sequence>
<keyword evidence="3" id="KW-1185">Reference proteome</keyword>
<feature type="compositionally biased region" description="Polar residues" evidence="1">
    <location>
        <begin position="126"/>
        <end position="144"/>
    </location>
</feature>
<gene>
    <name evidence="2" type="ORF">O3M35_004510</name>
</gene>
<name>A0AAW1CER4_9HEMI</name>
<dbReference type="AlphaFoldDB" id="A0AAW1CER4"/>